<dbReference type="PANTHER" id="PTHR46847">
    <property type="entry name" value="D-ALLOSE-BINDING PERIPLASMIC PROTEIN-RELATED"/>
    <property type="match status" value="1"/>
</dbReference>
<evidence type="ECO:0000256" key="4">
    <source>
        <dbReference type="SAM" id="SignalP"/>
    </source>
</evidence>
<comment type="similarity">
    <text evidence="2">Belongs to the bacterial solute-binding protein 2 family.</text>
</comment>
<feature type="signal peptide" evidence="4">
    <location>
        <begin position="1"/>
        <end position="22"/>
    </location>
</feature>
<dbReference type="Pfam" id="PF13407">
    <property type="entry name" value="Peripla_BP_4"/>
    <property type="match status" value="1"/>
</dbReference>
<reference evidence="6 7" key="1">
    <citation type="submission" date="2019-07" db="EMBL/GenBank/DDBJ databases">
        <title>Whole genome shotgun sequence of Cellulomonas xylanilytica NBRC 101102.</title>
        <authorList>
            <person name="Hosoyama A."/>
            <person name="Uohara A."/>
            <person name="Ohji S."/>
            <person name="Ichikawa N."/>
        </authorList>
    </citation>
    <scope>NUCLEOTIDE SEQUENCE [LARGE SCALE GENOMIC DNA]</scope>
    <source>
        <strain evidence="6 7">NBRC 101102</strain>
    </source>
</reference>
<feature type="domain" description="Periplasmic binding protein" evidence="5">
    <location>
        <begin position="43"/>
        <end position="296"/>
    </location>
</feature>
<dbReference type="InterPro" id="IPR025997">
    <property type="entry name" value="SBP_2_dom"/>
</dbReference>
<feature type="chain" id="PRO_5038360682" evidence="4">
    <location>
        <begin position="23"/>
        <end position="327"/>
    </location>
</feature>
<comment type="subcellular location">
    <subcellularLocation>
        <location evidence="1">Cell envelope</location>
    </subcellularLocation>
</comment>
<name>A0A510V2R6_9CELL</name>
<sequence>MKPITRIIPLVAASALALTACSGGDGDAGSDASASGGTQKLTFIQGVAGDEFYVTMQCGIEAEAEKVGAEVNTQGPAKFDPTLQKPIVDSVVASGPDAILIAPTDVSAMQAPLKAAADQDIQVVLVDTTVDDPSFAASQISSDNEGGGAAAFTAIQDANPDGGKILVMSTDPGISTVDARVKGFETAAAEDSTFEYLGVQYSHNDTATAAQLITAALAKDPDIVGVFATNTFSAAGTATGVRQADKQDQVTVVGFDAGPDQVGQLKDGTVQALIAQDPYQIGVDGVDQAMAALTGGEVTPTIQTGFHIITAENVDGEGAEYLYKSSC</sequence>
<dbReference type="OrthoDB" id="9800520at2"/>
<dbReference type="PANTHER" id="PTHR46847:SF1">
    <property type="entry name" value="D-ALLOSE-BINDING PERIPLASMIC PROTEIN-RELATED"/>
    <property type="match status" value="1"/>
</dbReference>
<evidence type="ECO:0000313" key="7">
    <source>
        <dbReference type="Proteomes" id="UP000321118"/>
    </source>
</evidence>
<dbReference type="RefSeq" id="WP_146925135.1">
    <property type="nucleotide sequence ID" value="NZ_BJUB01000001.1"/>
</dbReference>
<proteinExistence type="inferred from homology"/>
<dbReference type="AlphaFoldDB" id="A0A510V2R6"/>
<evidence type="ECO:0000259" key="5">
    <source>
        <dbReference type="Pfam" id="PF13407"/>
    </source>
</evidence>
<evidence type="ECO:0000256" key="1">
    <source>
        <dbReference type="ARBA" id="ARBA00004196"/>
    </source>
</evidence>
<dbReference type="CDD" id="cd20007">
    <property type="entry name" value="PBP1_ABC_sugar_binding-like"/>
    <property type="match status" value="1"/>
</dbReference>
<gene>
    <name evidence="6" type="ORF">CXY01_01200</name>
</gene>
<dbReference type="InterPro" id="IPR028082">
    <property type="entry name" value="Peripla_BP_I"/>
</dbReference>
<accession>A0A510V2R6</accession>
<dbReference type="GO" id="GO:0030313">
    <property type="term" value="C:cell envelope"/>
    <property type="evidence" value="ECO:0007669"/>
    <property type="project" value="UniProtKB-SubCell"/>
</dbReference>
<dbReference type="PROSITE" id="PS51257">
    <property type="entry name" value="PROKAR_LIPOPROTEIN"/>
    <property type="match status" value="1"/>
</dbReference>
<comment type="caution">
    <text evidence="6">The sequence shown here is derived from an EMBL/GenBank/DDBJ whole genome shotgun (WGS) entry which is preliminary data.</text>
</comment>
<dbReference type="Proteomes" id="UP000321118">
    <property type="component" value="Unassembled WGS sequence"/>
</dbReference>
<protein>
    <submittedName>
        <fullName evidence="6">Ribose ABC transporter substrate-binding protein</fullName>
    </submittedName>
</protein>
<evidence type="ECO:0000313" key="6">
    <source>
        <dbReference type="EMBL" id="GEK19600.1"/>
    </source>
</evidence>
<organism evidence="6 7">
    <name type="scientific">Cellulomonas xylanilytica</name>
    <dbReference type="NCBI Taxonomy" id="233583"/>
    <lineage>
        <taxon>Bacteria</taxon>
        <taxon>Bacillati</taxon>
        <taxon>Actinomycetota</taxon>
        <taxon>Actinomycetes</taxon>
        <taxon>Micrococcales</taxon>
        <taxon>Cellulomonadaceae</taxon>
        <taxon>Cellulomonas</taxon>
    </lineage>
</organism>
<dbReference type="EMBL" id="BJUB01000001">
    <property type="protein sequence ID" value="GEK19600.1"/>
    <property type="molecule type" value="Genomic_DNA"/>
</dbReference>
<keyword evidence="7" id="KW-1185">Reference proteome</keyword>
<evidence type="ECO:0000256" key="3">
    <source>
        <dbReference type="ARBA" id="ARBA00022729"/>
    </source>
</evidence>
<dbReference type="SUPFAM" id="SSF53822">
    <property type="entry name" value="Periplasmic binding protein-like I"/>
    <property type="match status" value="1"/>
</dbReference>
<dbReference type="Gene3D" id="3.40.50.2300">
    <property type="match status" value="2"/>
</dbReference>
<dbReference type="GO" id="GO:0030246">
    <property type="term" value="F:carbohydrate binding"/>
    <property type="evidence" value="ECO:0007669"/>
    <property type="project" value="UniProtKB-ARBA"/>
</dbReference>
<keyword evidence="3 4" id="KW-0732">Signal</keyword>
<evidence type="ECO:0000256" key="2">
    <source>
        <dbReference type="ARBA" id="ARBA00007639"/>
    </source>
</evidence>